<keyword evidence="1" id="KW-0732">Signal</keyword>
<dbReference type="PANTHER" id="PTHR35182:SF1">
    <property type="entry name" value="COLD-SHOCK PROTEIN-RELATED"/>
    <property type="match status" value="1"/>
</dbReference>
<evidence type="ECO:0000256" key="1">
    <source>
        <dbReference type="SAM" id="SignalP"/>
    </source>
</evidence>
<reference evidence="3" key="1">
    <citation type="submission" date="2016-11" db="UniProtKB">
        <authorList>
            <consortium name="WormBaseParasite"/>
        </authorList>
    </citation>
    <scope>IDENTIFICATION</scope>
</reference>
<feature type="signal peptide" evidence="1">
    <location>
        <begin position="1"/>
        <end position="20"/>
    </location>
</feature>
<evidence type="ECO:0000313" key="3">
    <source>
        <dbReference type="WBParaSite" id="Csp11.Scaffold629.g9175.t1"/>
    </source>
</evidence>
<feature type="chain" id="PRO_5009308877" evidence="1">
    <location>
        <begin position="21"/>
        <end position="122"/>
    </location>
</feature>
<dbReference type="AlphaFoldDB" id="A0A1I7UGT1"/>
<protein>
    <submittedName>
        <fullName evidence="3">BOF domain-containing protein</fullName>
    </submittedName>
</protein>
<dbReference type="PANTHER" id="PTHR35182">
    <property type="entry name" value="PROTEIN CBG13762"/>
    <property type="match status" value="1"/>
</dbReference>
<dbReference type="STRING" id="1561998.A0A1I7UGT1"/>
<keyword evidence="2" id="KW-1185">Reference proteome</keyword>
<proteinExistence type="predicted"/>
<dbReference type="WBParaSite" id="Csp11.Scaffold629.g9175.t1">
    <property type="protein sequence ID" value="Csp11.Scaffold629.g9175.t1"/>
    <property type="gene ID" value="Csp11.Scaffold629.g9175"/>
</dbReference>
<accession>A0A1I7UGT1</accession>
<sequence length="122" mass="13390">MKAVLVLLLVFAVLSDASKATQKVKKGARIEIDFQGATVIKRQVAAGTQYYHFDGPNKGSFVDEKGNKIDSSNFEGDNGILTIKKFTEADLGTYNRHPNVFKTPIKGGFTTITGQFLTVEFE</sequence>
<evidence type="ECO:0000313" key="2">
    <source>
        <dbReference type="Proteomes" id="UP000095282"/>
    </source>
</evidence>
<organism evidence="2 3">
    <name type="scientific">Caenorhabditis tropicalis</name>
    <dbReference type="NCBI Taxonomy" id="1561998"/>
    <lineage>
        <taxon>Eukaryota</taxon>
        <taxon>Metazoa</taxon>
        <taxon>Ecdysozoa</taxon>
        <taxon>Nematoda</taxon>
        <taxon>Chromadorea</taxon>
        <taxon>Rhabditida</taxon>
        <taxon>Rhabditina</taxon>
        <taxon>Rhabditomorpha</taxon>
        <taxon>Rhabditoidea</taxon>
        <taxon>Rhabditidae</taxon>
        <taxon>Peloderinae</taxon>
        <taxon>Caenorhabditis</taxon>
    </lineage>
</organism>
<dbReference type="Proteomes" id="UP000095282">
    <property type="component" value="Unplaced"/>
</dbReference>
<name>A0A1I7UGT1_9PELO</name>